<dbReference type="AlphaFoldDB" id="C1EJN3"/>
<evidence type="ECO:0000313" key="3">
    <source>
        <dbReference type="Proteomes" id="UP000002009"/>
    </source>
</evidence>
<evidence type="ECO:0000313" key="2">
    <source>
        <dbReference type="EMBL" id="ACO68259.1"/>
    </source>
</evidence>
<protein>
    <recommendedName>
        <fullName evidence="4">Ndc10 domain-containing protein</fullName>
    </recommendedName>
</protein>
<sequence>MALVTATADDLALALRDDSGALAHPGNAGIVATTGNSRSWSVQQNNVSRIFNMFAAYLPYRVDKDGGQIPNPFPNLGSLMGMSHKLIIKEHATSQQMWQLFGEYLVRDYRKVAGKGAGEHLGINTVSKIFATAMQLAYKVHAGDPFFLCLDHRQDINLCLPRRWFVVVRENMWREIFTRAVQNGEKMDESATPLTFDHLTAIMKSYSRMASTNVSTGRAAHRRKFIVLSLFQVAGRSGEIATLSYKKLEWDPYFRCVHVEVNQVKTVKTKKVVFTAGINRHLCWFTNFGDRLCTESYTDKASDEDDVAWLFPDLVDISSPGSRVGDYIRDLRRQGGAKEYKEFAVDCLPSDINAAGIRAGCCNILHSNMPECFAITVTGHKLESGAHQEYIDATTANAMPGAVVLGGFPALPWGQRGVCGKPADLDSLAHVPLTYDGFDTIIDELYGITNVTEAVLSKGGALRPVLKSAFASQVMHYAARVAAGECNDVNTRLRQALVQTGNATKGHAHVVLEEWGKILVKRFEQDNRHLLLREKAELPKQMAAIMQVVQTKVEGNANEIAALRDTVELQNTLIMSMAQQQQQLMQAFNKLLPLRGNQGNVYAAESNIAEPIAPPDNPALPAAEAEAAPAEAEEAPGPVDPIALIDLTGRESAPRPSAAPPSALSALMVNRPSADLADDRLPNVAYEFLVEAYSKHGGQVWKPPGYPEKTWMSRKLEANLTLTVLTAMLTEDERKLMRRQSTAASRLENTRLAQKAELMTKKFFQEWFEDAKVELPQNLRKRKRDAKGKLAQGASQPMVLSSVANFLRALGVNKDDLRLQPEELKKWAEDSRSDEERYHQWRKQKGPAKEPAAEEPSPPKKKSWGWFGRGGDASGGGASGGGASGGSAAV</sequence>
<dbReference type="EMBL" id="CP001335">
    <property type="protein sequence ID" value="ACO68259.1"/>
    <property type="molecule type" value="Genomic_DNA"/>
</dbReference>
<evidence type="ECO:0008006" key="4">
    <source>
        <dbReference type="Google" id="ProtNLM"/>
    </source>
</evidence>
<feature type="region of interest" description="Disordered" evidence="1">
    <location>
        <begin position="612"/>
        <end position="637"/>
    </location>
</feature>
<reference evidence="2 3" key="1">
    <citation type="journal article" date="2009" name="Science">
        <title>Green evolution and dynamic adaptations revealed by genomes of the marine picoeukaryotes Micromonas.</title>
        <authorList>
            <person name="Worden A.Z."/>
            <person name="Lee J.H."/>
            <person name="Mock T."/>
            <person name="Rouze P."/>
            <person name="Simmons M.P."/>
            <person name="Aerts A.L."/>
            <person name="Allen A.E."/>
            <person name="Cuvelier M.L."/>
            <person name="Derelle E."/>
            <person name="Everett M.V."/>
            <person name="Foulon E."/>
            <person name="Grimwood J."/>
            <person name="Gundlach H."/>
            <person name="Henrissat B."/>
            <person name="Napoli C."/>
            <person name="McDonald S.M."/>
            <person name="Parker M.S."/>
            <person name="Rombauts S."/>
            <person name="Salamov A."/>
            <person name="Von Dassow P."/>
            <person name="Badger J.H."/>
            <person name="Coutinho P.M."/>
            <person name="Demir E."/>
            <person name="Dubchak I."/>
            <person name="Gentemann C."/>
            <person name="Eikrem W."/>
            <person name="Gready J.E."/>
            <person name="John U."/>
            <person name="Lanier W."/>
            <person name="Lindquist E.A."/>
            <person name="Lucas S."/>
            <person name="Mayer K.F."/>
            <person name="Moreau H."/>
            <person name="Not F."/>
            <person name="Otillar R."/>
            <person name="Panaud O."/>
            <person name="Pangilinan J."/>
            <person name="Paulsen I."/>
            <person name="Piegu B."/>
            <person name="Poliakov A."/>
            <person name="Robbens S."/>
            <person name="Schmutz J."/>
            <person name="Toulza E."/>
            <person name="Wyss T."/>
            <person name="Zelensky A."/>
            <person name="Zhou K."/>
            <person name="Armbrust E.V."/>
            <person name="Bhattacharya D."/>
            <person name="Goodenough U.W."/>
            <person name="Van de Peer Y."/>
            <person name="Grigoriev I.V."/>
        </authorList>
    </citation>
    <scope>NUCLEOTIDE SEQUENCE [LARGE SCALE GENOMIC DNA]</scope>
    <source>
        <strain evidence="3">RCC299 / NOUM17</strain>
    </source>
</reference>
<dbReference type="OMA" id="WYEANEE"/>
<feature type="compositionally biased region" description="Gly residues" evidence="1">
    <location>
        <begin position="867"/>
        <end position="890"/>
    </location>
</feature>
<keyword evidence="3" id="KW-1185">Reference proteome</keyword>
<dbReference type="InParanoid" id="C1EJN3"/>
<feature type="compositionally biased region" description="Low complexity" evidence="1">
    <location>
        <begin position="619"/>
        <end position="630"/>
    </location>
</feature>
<dbReference type="Proteomes" id="UP000002009">
    <property type="component" value="Chromosome 17"/>
</dbReference>
<dbReference type="OrthoDB" id="10619639at2759"/>
<feature type="compositionally biased region" description="Basic and acidic residues" evidence="1">
    <location>
        <begin position="827"/>
        <end position="839"/>
    </location>
</feature>
<proteinExistence type="predicted"/>
<dbReference type="RefSeq" id="XP_002507001.1">
    <property type="nucleotide sequence ID" value="XM_002506955.1"/>
</dbReference>
<gene>
    <name evidence="2" type="ORF">MICPUN_64999</name>
</gene>
<evidence type="ECO:0000256" key="1">
    <source>
        <dbReference type="SAM" id="MobiDB-lite"/>
    </source>
</evidence>
<accession>C1EJN3</accession>
<dbReference type="KEGG" id="mis:MICPUN_64999"/>
<feature type="region of interest" description="Disordered" evidence="1">
    <location>
        <begin position="827"/>
        <end position="890"/>
    </location>
</feature>
<name>C1EJN3_MICCC</name>
<dbReference type="GeneID" id="8249934"/>
<organism evidence="2 3">
    <name type="scientific">Micromonas commoda (strain RCC299 / NOUM17 / CCMP2709)</name>
    <name type="common">Picoplanktonic green alga</name>
    <dbReference type="NCBI Taxonomy" id="296587"/>
    <lineage>
        <taxon>Eukaryota</taxon>
        <taxon>Viridiplantae</taxon>
        <taxon>Chlorophyta</taxon>
        <taxon>Mamiellophyceae</taxon>
        <taxon>Mamiellales</taxon>
        <taxon>Mamiellaceae</taxon>
        <taxon>Micromonas</taxon>
    </lineage>
</organism>